<feature type="binding site" evidence="5">
    <location>
        <begin position="63"/>
        <end position="67"/>
    </location>
    <ligand>
        <name>ATP</name>
        <dbReference type="ChEBI" id="CHEBI:30616"/>
    </ligand>
</feature>
<reference evidence="8 9" key="1">
    <citation type="journal article" date="2009" name="Genome Biol.">
        <title>Community-wide analysis of microbial genome sequence signatures.</title>
        <authorList>
            <person name="Dick G.J."/>
            <person name="Andersson A.F."/>
            <person name="Baker B.J."/>
            <person name="Simmons S.L."/>
            <person name="Thomas B.C."/>
            <person name="Yelton A.P."/>
            <person name="Banfield J.F."/>
        </authorList>
    </citation>
    <scope>NUCLEOTIDE SEQUENCE [LARGE SCALE GENOMIC DNA]</scope>
    <source>
        <strain evidence="8">ARMAN-2</strain>
    </source>
</reference>
<keyword evidence="2 5" id="KW-0235">DNA replication</keyword>
<organism evidence="8 9">
    <name type="scientific">Candidatus Micrarchaeum acidiphilum ARMAN-2</name>
    <dbReference type="NCBI Taxonomy" id="425595"/>
    <lineage>
        <taxon>Archaea</taxon>
        <taxon>Candidatus Micrarchaeota</taxon>
        <taxon>Candidatus Micrarchaeia</taxon>
        <taxon>Candidatus Micrarchaeales</taxon>
        <taxon>Candidatus Micrarchaeaceae</taxon>
        <taxon>Candidatus Micrarchaeum</taxon>
    </lineage>
</organism>
<comment type="function">
    <text evidence="5">Involved in regulation of DNA replication.</text>
</comment>
<sequence length="409" mass="45887">MQTLNDLLAESKIFAKREVLSPHYTPQKLIFRESEINSIERALAPSLKGQRGRNLFVYGKTGTGKTSCTRYVIGEVNSIPNNKARISYINCRIYNSRFRVLNKIISDHLPTYSKRGYGAVDLYEKLTGWIEEDSKILVVTLDEIDVVKDLDDLIYTLTRINSDIKAGGVTIIGISNKVSFKEELDPRSLSTLYESELVFAPYHPDEIYGIIKSRAAEGFKKDVVGDDILKYISAAAAKEGGDARFSLKVLSKAGELAEERGRTAVLMEDAVEAVRQAENDIVYDVIATLPEHQKLVLYSIVMLTDSGGTYKKLTDGVDTYLFSGEVYNRYKSLSEGMHKSAKSERWYRNYVSELEMQGLIMSFDSGKGIRGHTKLIKLLYPTKKTKAVLEKDLFGGAAEQRAQVLPDEE</sequence>
<dbReference type="CDD" id="cd08768">
    <property type="entry name" value="Cdc6_C"/>
    <property type="match status" value="1"/>
</dbReference>
<gene>
    <name evidence="8" type="ORF">UNLARM2_0687</name>
</gene>
<dbReference type="PANTHER" id="PTHR10763:SF26">
    <property type="entry name" value="CELL DIVISION CONTROL PROTEIN 6 HOMOLOG"/>
    <property type="match status" value="1"/>
</dbReference>
<dbReference type="Proteomes" id="UP000332487">
    <property type="component" value="Unassembled WGS sequence"/>
</dbReference>
<evidence type="ECO:0000259" key="7">
    <source>
        <dbReference type="SMART" id="SM01074"/>
    </source>
</evidence>
<protein>
    <recommendedName>
        <fullName evidence="5">ORC1-type DNA replication protein</fullName>
    </recommendedName>
</protein>
<evidence type="ECO:0000256" key="3">
    <source>
        <dbReference type="ARBA" id="ARBA00022741"/>
    </source>
</evidence>
<evidence type="ECO:0000256" key="1">
    <source>
        <dbReference type="ARBA" id="ARBA00006184"/>
    </source>
</evidence>
<dbReference type="Gene3D" id="3.40.50.300">
    <property type="entry name" value="P-loop containing nucleotide triphosphate hydrolases"/>
    <property type="match status" value="1"/>
</dbReference>
<dbReference type="CDD" id="cd00009">
    <property type="entry name" value="AAA"/>
    <property type="match status" value="1"/>
</dbReference>
<dbReference type="EMBL" id="GG697241">
    <property type="protein sequence ID" value="EET89567.1"/>
    <property type="molecule type" value="Genomic_DNA"/>
</dbReference>
<dbReference type="AlphaFoldDB" id="C7DHZ3"/>
<dbReference type="Gene3D" id="1.10.8.60">
    <property type="match status" value="1"/>
</dbReference>
<feature type="binding site" evidence="5">
    <location>
        <position position="214"/>
    </location>
    <ligand>
        <name>ATP</name>
        <dbReference type="ChEBI" id="CHEBI:30616"/>
    </ligand>
</feature>
<dbReference type="SUPFAM" id="SSF52540">
    <property type="entry name" value="P-loop containing nucleoside triphosphate hydrolases"/>
    <property type="match status" value="1"/>
</dbReference>
<feature type="domain" description="AAA+ ATPase" evidence="6">
    <location>
        <begin position="51"/>
        <end position="199"/>
    </location>
</feature>
<dbReference type="Pfam" id="PF22703">
    <property type="entry name" value="Cdc6_lid"/>
    <property type="match status" value="1"/>
</dbReference>
<reference evidence="8 9" key="2">
    <citation type="journal article" date="2010" name="Proc. Natl. Acad. Sci. U.S.A.">
        <title>Enigmatic, ultrasmall, uncultivated Archaea.</title>
        <authorList>
            <person name="Baker B.J."/>
            <person name="Comolli L.R."/>
            <person name="Dick G.J."/>
            <person name="Hauser L.J."/>
            <person name="Hyatt D."/>
            <person name="Dill B.D."/>
            <person name="Land M.L."/>
            <person name="Verberkmoes N.C."/>
            <person name="Hettich R.L."/>
            <person name="Banfield J.F."/>
        </authorList>
    </citation>
    <scope>NUCLEOTIDE SEQUENCE [LARGE SCALE GENOMIC DNA]</scope>
    <source>
        <strain evidence="8">ARMAN-2</strain>
    </source>
</reference>
<dbReference type="NCBIfam" id="TIGR02928">
    <property type="entry name" value="orc1/cdc6 family replication initiation protein"/>
    <property type="match status" value="1"/>
</dbReference>
<dbReference type="InterPro" id="IPR015163">
    <property type="entry name" value="Cdc6_C"/>
</dbReference>
<dbReference type="Pfam" id="PF09079">
    <property type="entry name" value="WHD_Cdc6"/>
    <property type="match status" value="1"/>
</dbReference>
<dbReference type="Gene3D" id="1.10.10.10">
    <property type="entry name" value="Winged helix-like DNA-binding domain superfamily/Winged helix DNA-binding domain"/>
    <property type="match status" value="1"/>
</dbReference>
<dbReference type="SMART" id="SM01074">
    <property type="entry name" value="Cdc6_C"/>
    <property type="match status" value="1"/>
</dbReference>
<accession>C7DHZ3</accession>
<dbReference type="SUPFAM" id="SSF46785">
    <property type="entry name" value="Winged helix' DNA-binding domain"/>
    <property type="match status" value="1"/>
</dbReference>
<evidence type="ECO:0000259" key="6">
    <source>
        <dbReference type="SMART" id="SM00382"/>
    </source>
</evidence>
<evidence type="ECO:0000313" key="9">
    <source>
        <dbReference type="Proteomes" id="UP000332487"/>
    </source>
</evidence>
<evidence type="ECO:0000256" key="5">
    <source>
        <dbReference type="HAMAP-Rule" id="MF_01407"/>
    </source>
</evidence>
<dbReference type="GO" id="GO:0005524">
    <property type="term" value="F:ATP binding"/>
    <property type="evidence" value="ECO:0007669"/>
    <property type="project" value="UniProtKB-UniRule"/>
</dbReference>
<comment type="similarity">
    <text evidence="1 5">Belongs to the CDC6/cdc18 family.</text>
</comment>
<dbReference type="GO" id="GO:0006260">
    <property type="term" value="P:DNA replication"/>
    <property type="evidence" value="ECO:0007669"/>
    <property type="project" value="UniProtKB-UniRule"/>
</dbReference>
<keyword evidence="4 5" id="KW-0067">ATP-binding</keyword>
<keyword evidence="3 5" id="KW-0547">Nucleotide-binding</keyword>
<dbReference type="InterPro" id="IPR050311">
    <property type="entry name" value="ORC1/CDC6"/>
</dbReference>
<dbReference type="InterPro" id="IPR055237">
    <property type="entry name" value="Cdc6_lid"/>
</dbReference>
<dbReference type="InterPro" id="IPR027417">
    <property type="entry name" value="P-loop_NTPase"/>
</dbReference>
<evidence type="ECO:0000256" key="2">
    <source>
        <dbReference type="ARBA" id="ARBA00022705"/>
    </source>
</evidence>
<dbReference type="InterPro" id="IPR036388">
    <property type="entry name" value="WH-like_DNA-bd_sf"/>
</dbReference>
<dbReference type="SMART" id="SM00382">
    <property type="entry name" value="AAA"/>
    <property type="match status" value="1"/>
</dbReference>
<feature type="binding site" evidence="5">
    <location>
        <position position="202"/>
    </location>
    <ligand>
        <name>ATP</name>
        <dbReference type="ChEBI" id="CHEBI:30616"/>
    </ligand>
</feature>
<dbReference type="InterPro" id="IPR014277">
    <property type="entry name" value="Orc1/Cdc6_arc"/>
</dbReference>
<dbReference type="InterPro" id="IPR036390">
    <property type="entry name" value="WH_DNA-bd_sf"/>
</dbReference>
<proteinExistence type="inferred from homology"/>
<evidence type="ECO:0000256" key="4">
    <source>
        <dbReference type="ARBA" id="ARBA00022840"/>
    </source>
</evidence>
<keyword evidence="9" id="KW-1185">Reference proteome</keyword>
<evidence type="ECO:0000313" key="8">
    <source>
        <dbReference type="EMBL" id="EET89567.1"/>
    </source>
</evidence>
<dbReference type="InterPro" id="IPR003593">
    <property type="entry name" value="AAA+_ATPase"/>
</dbReference>
<name>C7DHZ3_MICA2</name>
<dbReference type="HAMAP" id="MF_01407">
    <property type="entry name" value="ORC1_type_DNA_replic_protein"/>
    <property type="match status" value="1"/>
</dbReference>
<feature type="domain" description="Cdc6 C-terminal" evidence="7">
    <location>
        <begin position="297"/>
        <end position="389"/>
    </location>
</feature>
<dbReference type="PANTHER" id="PTHR10763">
    <property type="entry name" value="CELL DIVISION CONTROL PROTEIN 6-RELATED"/>
    <property type="match status" value="1"/>
</dbReference>